<dbReference type="GO" id="GO:0004672">
    <property type="term" value="F:protein kinase activity"/>
    <property type="evidence" value="ECO:0007669"/>
    <property type="project" value="InterPro"/>
</dbReference>
<proteinExistence type="predicted"/>
<dbReference type="PANTHER" id="PTHR38248">
    <property type="entry name" value="FUNK1 6"/>
    <property type="match status" value="1"/>
</dbReference>
<organism evidence="3 4">
    <name type="scientific">Mycena metata</name>
    <dbReference type="NCBI Taxonomy" id="1033252"/>
    <lineage>
        <taxon>Eukaryota</taxon>
        <taxon>Fungi</taxon>
        <taxon>Dikarya</taxon>
        <taxon>Basidiomycota</taxon>
        <taxon>Agaricomycotina</taxon>
        <taxon>Agaricomycetes</taxon>
        <taxon>Agaricomycetidae</taxon>
        <taxon>Agaricales</taxon>
        <taxon>Marasmiineae</taxon>
        <taxon>Mycenaceae</taxon>
        <taxon>Mycena</taxon>
    </lineage>
</organism>
<accession>A0AAD7N5H9</accession>
<evidence type="ECO:0000259" key="2">
    <source>
        <dbReference type="Pfam" id="PF17667"/>
    </source>
</evidence>
<dbReference type="SUPFAM" id="SSF56112">
    <property type="entry name" value="Protein kinase-like (PK-like)"/>
    <property type="match status" value="1"/>
</dbReference>
<sequence>MPVTPLHDRLAQELNEAINLDVPTLVEHIFPDECLPLPVDVLLEALTGIHGSHSLFQQRALRKPDCSWATFPKNPESFATELAAFLNGMSHTMRDVCRLSGGSLPKKARRWSGEYTTASSLPLPGAHLAPRPTLVLFDGKTEEEGWHTALGVGEIIFADDYDSSSSLHRLIHYASDSFFNQDDRRFQISLTFAARQVRLVLIDHSGVVASQFFDIDREPELFVRSVAGLMFSSRSTIGFDTSITTLKNGQRQIRVAHDVYDIVACLAISHDVRGKATVCWHARRNGEDFVIKDSWNEKNQSHIEAGILEVAKDIPGIAKLVTLETVVVDRMKDSTAHLRSILNDSDNSPALRLHERMVMTPFARKIAFFRSKKELISVFIDAIEAHRSLVDKNILHCDISSNNIMISDSTSSSYPTVAPTSVGQLLRRGILIDVDSALELNNIGYWVGFVGTFVFMSSAVLIHGSSTRQKPSDDLESFLWVLIYLCVRYAGPNNTARVDYVATVGSMPAFNQDQSQANVIGRHKRHVLSAKGALERDILPNFSLYFEDLKPCIADLRDAFAKNKSKFTYDLMLDVLRRTRDVLPFTEEWSPLHDAVGYVLPAATQKRRRDEVESDESGRENAKLNKFI</sequence>
<evidence type="ECO:0000313" key="4">
    <source>
        <dbReference type="Proteomes" id="UP001215598"/>
    </source>
</evidence>
<dbReference type="EMBL" id="JARKIB010000080">
    <property type="protein sequence ID" value="KAJ7746404.1"/>
    <property type="molecule type" value="Genomic_DNA"/>
</dbReference>
<evidence type="ECO:0000313" key="3">
    <source>
        <dbReference type="EMBL" id="KAJ7746404.1"/>
    </source>
</evidence>
<dbReference type="InterPro" id="IPR008266">
    <property type="entry name" value="Tyr_kinase_AS"/>
</dbReference>
<dbReference type="InterPro" id="IPR011009">
    <property type="entry name" value="Kinase-like_dom_sf"/>
</dbReference>
<evidence type="ECO:0000256" key="1">
    <source>
        <dbReference type="SAM" id="MobiDB-lite"/>
    </source>
</evidence>
<dbReference type="AlphaFoldDB" id="A0AAD7N5H9"/>
<name>A0AAD7N5H9_9AGAR</name>
<feature type="region of interest" description="Disordered" evidence="1">
    <location>
        <begin position="607"/>
        <end position="628"/>
    </location>
</feature>
<dbReference type="Pfam" id="PF17667">
    <property type="entry name" value="Pkinase_fungal"/>
    <property type="match status" value="1"/>
</dbReference>
<protein>
    <recommendedName>
        <fullName evidence="2">Fungal-type protein kinase domain-containing protein</fullName>
    </recommendedName>
</protein>
<dbReference type="InterPro" id="IPR040976">
    <property type="entry name" value="Pkinase_fungal"/>
</dbReference>
<dbReference type="PANTHER" id="PTHR38248:SF2">
    <property type="entry name" value="FUNK1 11"/>
    <property type="match status" value="1"/>
</dbReference>
<dbReference type="Proteomes" id="UP001215598">
    <property type="component" value="Unassembled WGS sequence"/>
</dbReference>
<keyword evidence="4" id="KW-1185">Reference proteome</keyword>
<dbReference type="Gene3D" id="1.10.510.10">
    <property type="entry name" value="Transferase(Phosphotransferase) domain 1"/>
    <property type="match status" value="1"/>
</dbReference>
<comment type="caution">
    <text evidence="3">The sequence shown here is derived from an EMBL/GenBank/DDBJ whole genome shotgun (WGS) entry which is preliminary data.</text>
</comment>
<reference evidence="3" key="1">
    <citation type="submission" date="2023-03" db="EMBL/GenBank/DDBJ databases">
        <title>Massive genome expansion in bonnet fungi (Mycena s.s.) driven by repeated elements and novel gene families across ecological guilds.</title>
        <authorList>
            <consortium name="Lawrence Berkeley National Laboratory"/>
            <person name="Harder C.B."/>
            <person name="Miyauchi S."/>
            <person name="Viragh M."/>
            <person name="Kuo A."/>
            <person name="Thoen E."/>
            <person name="Andreopoulos B."/>
            <person name="Lu D."/>
            <person name="Skrede I."/>
            <person name="Drula E."/>
            <person name="Henrissat B."/>
            <person name="Morin E."/>
            <person name="Kohler A."/>
            <person name="Barry K."/>
            <person name="LaButti K."/>
            <person name="Morin E."/>
            <person name="Salamov A."/>
            <person name="Lipzen A."/>
            <person name="Mereny Z."/>
            <person name="Hegedus B."/>
            <person name="Baldrian P."/>
            <person name="Stursova M."/>
            <person name="Weitz H."/>
            <person name="Taylor A."/>
            <person name="Grigoriev I.V."/>
            <person name="Nagy L.G."/>
            <person name="Martin F."/>
            <person name="Kauserud H."/>
        </authorList>
    </citation>
    <scope>NUCLEOTIDE SEQUENCE</scope>
    <source>
        <strain evidence="3">CBHHK182m</strain>
    </source>
</reference>
<feature type="domain" description="Fungal-type protein kinase" evidence="2">
    <location>
        <begin position="140"/>
        <end position="486"/>
    </location>
</feature>
<gene>
    <name evidence="3" type="ORF">B0H16DRAFT_964545</name>
</gene>
<feature type="compositionally biased region" description="Basic and acidic residues" evidence="1">
    <location>
        <begin position="608"/>
        <end position="628"/>
    </location>
</feature>
<dbReference type="PROSITE" id="PS00109">
    <property type="entry name" value="PROTEIN_KINASE_TYR"/>
    <property type="match status" value="1"/>
</dbReference>